<evidence type="ECO:0000256" key="2">
    <source>
        <dbReference type="ARBA" id="ARBA00005833"/>
    </source>
</evidence>
<evidence type="ECO:0000256" key="3">
    <source>
        <dbReference type="ARBA" id="ARBA00012535"/>
    </source>
</evidence>
<protein>
    <recommendedName>
        <fullName evidence="4">Tryptophan 2-monooxygenase</fullName>
        <ecNumber evidence="3">1.13.12.3</ecNumber>
    </recommendedName>
</protein>
<dbReference type="InterPro" id="IPR036188">
    <property type="entry name" value="FAD/NAD-bd_sf"/>
</dbReference>
<accession>A0ABV3QI79</accession>
<dbReference type="Pfam" id="PF01593">
    <property type="entry name" value="Amino_oxidase"/>
    <property type="match status" value="1"/>
</dbReference>
<dbReference type="PANTHER" id="PTHR10742:SF410">
    <property type="entry name" value="LYSINE-SPECIFIC HISTONE DEMETHYLASE 2"/>
    <property type="match status" value="1"/>
</dbReference>
<evidence type="ECO:0000256" key="5">
    <source>
        <dbReference type="ARBA" id="ARBA00023070"/>
    </source>
</evidence>
<name>A0ABV3QI79_9GAMM</name>
<feature type="domain" description="Amine oxidase" evidence="7">
    <location>
        <begin position="58"/>
        <end position="515"/>
    </location>
</feature>
<organism evidence="8 9">
    <name type="scientific">Rhodanobacter lycopersici</name>
    <dbReference type="NCBI Taxonomy" id="3162487"/>
    <lineage>
        <taxon>Bacteria</taxon>
        <taxon>Pseudomonadati</taxon>
        <taxon>Pseudomonadota</taxon>
        <taxon>Gammaproteobacteria</taxon>
        <taxon>Lysobacterales</taxon>
        <taxon>Rhodanobacteraceae</taxon>
        <taxon>Rhodanobacter</taxon>
    </lineage>
</organism>
<dbReference type="InterPro" id="IPR050281">
    <property type="entry name" value="Flavin_monoamine_oxidase"/>
</dbReference>
<dbReference type="PANTHER" id="PTHR10742">
    <property type="entry name" value="FLAVIN MONOAMINE OXIDASE"/>
    <property type="match status" value="1"/>
</dbReference>
<dbReference type="PROSITE" id="PS51318">
    <property type="entry name" value="TAT"/>
    <property type="match status" value="1"/>
</dbReference>
<comment type="catalytic activity">
    <reaction evidence="6">
        <text>L-tryptophan + O2 = indole-3-acetamide + CO2 + H2O</text>
        <dbReference type="Rhea" id="RHEA:16165"/>
        <dbReference type="ChEBI" id="CHEBI:15377"/>
        <dbReference type="ChEBI" id="CHEBI:15379"/>
        <dbReference type="ChEBI" id="CHEBI:16031"/>
        <dbReference type="ChEBI" id="CHEBI:16526"/>
        <dbReference type="ChEBI" id="CHEBI:57912"/>
        <dbReference type="EC" id="1.13.12.3"/>
    </reaction>
</comment>
<gene>
    <name evidence="8" type="ORF">ABQJ54_14615</name>
</gene>
<dbReference type="Gene3D" id="3.90.660.10">
    <property type="match status" value="1"/>
</dbReference>
<dbReference type="RefSeq" id="WP_367855048.1">
    <property type="nucleotide sequence ID" value="NZ_JBFOHK010000004.1"/>
</dbReference>
<reference evidence="8 9" key="1">
    <citation type="submission" date="2024-06" db="EMBL/GenBank/DDBJ databases">
        <authorList>
            <person name="Woo H."/>
        </authorList>
    </citation>
    <scope>NUCLEOTIDE SEQUENCE [LARGE SCALE GENOMIC DNA]</scope>
    <source>
        <strain evidence="8 9">Si-c</strain>
    </source>
</reference>
<comment type="similarity">
    <text evidence="2">Belongs to the tryptophan 2-monooxygenase family.</text>
</comment>
<dbReference type="SUPFAM" id="SSF54373">
    <property type="entry name" value="FAD-linked reductases, C-terminal domain"/>
    <property type="match status" value="1"/>
</dbReference>
<evidence type="ECO:0000256" key="1">
    <source>
        <dbReference type="ARBA" id="ARBA00004814"/>
    </source>
</evidence>
<dbReference type="EC" id="1.13.12.3" evidence="3"/>
<proteinExistence type="inferred from homology"/>
<keyword evidence="5" id="KW-0073">Auxin biosynthesis</keyword>
<dbReference type="InterPro" id="IPR002937">
    <property type="entry name" value="Amino_oxidase"/>
</dbReference>
<dbReference type="Gene3D" id="3.50.50.60">
    <property type="entry name" value="FAD/NAD(P)-binding domain"/>
    <property type="match status" value="1"/>
</dbReference>
<evidence type="ECO:0000256" key="6">
    <source>
        <dbReference type="ARBA" id="ARBA00047321"/>
    </source>
</evidence>
<keyword evidence="9" id="KW-1185">Reference proteome</keyword>
<dbReference type="InterPro" id="IPR006311">
    <property type="entry name" value="TAT_signal"/>
</dbReference>
<dbReference type="Proteomes" id="UP001556220">
    <property type="component" value="Unassembled WGS sequence"/>
</dbReference>
<comment type="caution">
    <text evidence="8">The sequence shown here is derived from an EMBL/GenBank/DDBJ whole genome shotgun (WGS) entry which is preliminary data.</text>
</comment>
<evidence type="ECO:0000256" key="4">
    <source>
        <dbReference type="ARBA" id="ARBA00017871"/>
    </source>
</evidence>
<evidence type="ECO:0000259" key="7">
    <source>
        <dbReference type="Pfam" id="PF01593"/>
    </source>
</evidence>
<evidence type="ECO:0000313" key="8">
    <source>
        <dbReference type="EMBL" id="MEW9572987.1"/>
    </source>
</evidence>
<dbReference type="EMBL" id="JBFOHK010000004">
    <property type="protein sequence ID" value="MEW9572987.1"/>
    <property type="molecule type" value="Genomic_DNA"/>
</dbReference>
<sequence length="533" mass="58349">MSITRREFLGRIGAVAGAAVMYQAMSSLGFASESSYTGPIELKGAPRGTSVLILGAGLAGLVAAYELSRAGYKVKVLEYNQRAGGRAWTIRGGDEYTELGGFRQKCEFDKGLYFNPGPWRIPYHHHGLLDYARRLRVPLQSFTEVNQNAYLHSSKAFGGKPQRFRHVRSDFKGHVAELLAKSLNQGGLDATLNGEDKEKMLEAMRHWGILDKQYKYVASHAVDSSRGYRVDPGGGLMAKPESSTPIDPGQLVDSGLWKYLVTDHDYEMGQALFQPVGGMDRIAMALYREVAPLVQFGAKVVKIDQDEHGVAVSYTDAAHAGATHVAKADWCLCTIPLSILSQIPLRVGDPMRAAISAASAYVASAKVGLQFKRRFWEEDDRIYGGVSYTDLPITMISYPMDGQNLPGKGVLLGAYNFGPNANVSTAMDPAQRVREAVRLGTQIHPQYPAEFENGFAVAWHRSPFTLGCFAPWPGDTREKHYDNLCAIDGRIALAGEHASRLPAWQEGAVLSSLDAISRMHARIVSKAPEKKNA</sequence>
<evidence type="ECO:0000313" key="9">
    <source>
        <dbReference type="Proteomes" id="UP001556220"/>
    </source>
</evidence>
<comment type="pathway">
    <text evidence="1">Plant hormone metabolism; auxin biosynthesis.</text>
</comment>
<dbReference type="Gene3D" id="1.20.1440.240">
    <property type="match status" value="1"/>
</dbReference>
<dbReference type="SUPFAM" id="SSF51905">
    <property type="entry name" value="FAD/NAD(P)-binding domain"/>
    <property type="match status" value="1"/>
</dbReference>